<evidence type="ECO:0000313" key="2">
    <source>
        <dbReference type="Proteomes" id="UP001055439"/>
    </source>
</evidence>
<name>A0A9E7FGZ2_9LILI</name>
<gene>
    <name evidence="1" type="ORF">MUK42_27581</name>
</gene>
<proteinExistence type="predicted"/>
<protein>
    <submittedName>
        <fullName evidence="1">Uncharacterized protein</fullName>
    </submittedName>
</protein>
<evidence type="ECO:0000313" key="1">
    <source>
        <dbReference type="EMBL" id="URD96475.1"/>
    </source>
</evidence>
<dbReference type="Proteomes" id="UP001055439">
    <property type="component" value="Chromosome 4"/>
</dbReference>
<sequence>MALWKAKTRNEKRREMAAELVFLEPKEKTLEEAYRRKAMRCKMEPDMLGYGVVESFAELNVESFGDHQRFFYGNSGNPRLDHPSNILYRLESRVGSTNLSAKCFNSNRFEQGLPTRANATIEVQATCIEQHSFEIHAGFSVSRMLKKWRSCRLSENR</sequence>
<accession>A0A9E7FGZ2</accession>
<dbReference type="EMBL" id="CP097506">
    <property type="protein sequence ID" value="URD96475.1"/>
    <property type="molecule type" value="Genomic_DNA"/>
</dbReference>
<organism evidence="1 2">
    <name type="scientific">Musa troglodytarum</name>
    <name type="common">fe'i banana</name>
    <dbReference type="NCBI Taxonomy" id="320322"/>
    <lineage>
        <taxon>Eukaryota</taxon>
        <taxon>Viridiplantae</taxon>
        <taxon>Streptophyta</taxon>
        <taxon>Embryophyta</taxon>
        <taxon>Tracheophyta</taxon>
        <taxon>Spermatophyta</taxon>
        <taxon>Magnoliopsida</taxon>
        <taxon>Liliopsida</taxon>
        <taxon>Zingiberales</taxon>
        <taxon>Musaceae</taxon>
        <taxon>Musa</taxon>
    </lineage>
</organism>
<keyword evidence="2" id="KW-1185">Reference proteome</keyword>
<dbReference type="AlphaFoldDB" id="A0A9E7FGZ2"/>
<reference evidence="1" key="1">
    <citation type="submission" date="2022-05" db="EMBL/GenBank/DDBJ databases">
        <title>The Musa troglodytarum L. genome provides insights into the mechanism of non-climacteric behaviour and enrichment of carotenoids.</title>
        <authorList>
            <person name="Wang J."/>
        </authorList>
    </citation>
    <scope>NUCLEOTIDE SEQUENCE</scope>
    <source>
        <tissue evidence="1">Leaf</tissue>
    </source>
</reference>